<feature type="compositionally biased region" description="Polar residues" evidence="1">
    <location>
        <begin position="278"/>
        <end position="307"/>
    </location>
</feature>
<evidence type="ECO:0000313" key="3">
    <source>
        <dbReference type="EnsemblMetazoa" id="XP_003427188"/>
    </source>
</evidence>
<protein>
    <recommendedName>
        <fullName evidence="2">BRCT domain-containing protein</fullName>
    </recommendedName>
</protein>
<dbReference type="GO" id="GO:0000278">
    <property type="term" value="P:mitotic cell cycle"/>
    <property type="evidence" value="ECO:0007669"/>
    <property type="project" value="TreeGrafter"/>
</dbReference>
<feature type="region of interest" description="Disordered" evidence="1">
    <location>
        <begin position="449"/>
        <end position="489"/>
    </location>
</feature>
<feature type="compositionally biased region" description="Polar residues" evidence="1">
    <location>
        <begin position="925"/>
        <end position="936"/>
    </location>
</feature>
<dbReference type="InParanoid" id="A0A7M7GEG1"/>
<feature type="compositionally biased region" description="Low complexity" evidence="1">
    <location>
        <begin position="770"/>
        <end position="780"/>
    </location>
</feature>
<dbReference type="CDD" id="cd17736">
    <property type="entry name" value="BRCT_microcephalin_rpt2"/>
    <property type="match status" value="1"/>
</dbReference>
<dbReference type="SMR" id="A0A7M7GEG1"/>
<feature type="compositionally biased region" description="Low complexity" evidence="1">
    <location>
        <begin position="830"/>
        <end position="839"/>
    </location>
</feature>
<feature type="region of interest" description="Disordered" evidence="1">
    <location>
        <begin position="200"/>
        <end position="312"/>
    </location>
</feature>
<dbReference type="RefSeq" id="XP_003427188.3">
    <property type="nucleotide sequence ID" value="XM_003427140.5"/>
</dbReference>
<dbReference type="CTD" id="79648"/>
<evidence type="ECO:0000259" key="2">
    <source>
        <dbReference type="PROSITE" id="PS50172"/>
    </source>
</evidence>
<reference evidence="3" key="1">
    <citation type="submission" date="2021-01" db="UniProtKB">
        <authorList>
            <consortium name="EnsemblMetazoa"/>
        </authorList>
    </citation>
    <scope>IDENTIFICATION</scope>
</reference>
<evidence type="ECO:0000256" key="1">
    <source>
        <dbReference type="SAM" id="MobiDB-lite"/>
    </source>
</evidence>
<dbReference type="EnsemblMetazoa" id="XM_003427140">
    <property type="protein sequence ID" value="XP_003427188"/>
    <property type="gene ID" value="LOC100679015"/>
</dbReference>
<dbReference type="PANTHER" id="PTHR14625">
    <property type="entry name" value="MICROCEPHALIN"/>
    <property type="match status" value="1"/>
</dbReference>
<feature type="domain" description="BRCT" evidence="2">
    <location>
        <begin position="1162"/>
        <end position="1235"/>
    </location>
</feature>
<feature type="domain" description="BRCT" evidence="2">
    <location>
        <begin position="1060"/>
        <end position="1141"/>
    </location>
</feature>
<name>A0A7M7GEG1_NASVI</name>
<accession>A0A7M7GEG1</accession>
<dbReference type="SUPFAM" id="SSF52113">
    <property type="entry name" value="BRCT domain"/>
    <property type="match status" value="2"/>
</dbReference>
<dbReference type="Gene3D" id="3.40.50.10190">
    <property type="entry name" value="BRCT domain"/>
    <property type="match status" value="2"/>
</dbReference>
<feature type="compositionally biased region" description="Basic and acidic residues" evidence="1">
    <location>
        <begin position="942"/>
        <end position="952"/>
    </location>
</feature>
<sequence>MARSKRKKLVTRKESGDDDSFAILRARRSSMRVNLSFVSSLSDSGLSKRTTDESRETASEEPFVRNDGIVSTVKKCKSKKIVNNESLTSASDTNVTVANGDSHSSSTQTVTEQIQSTSLNIITEKEQQLNRSCMQLKDAIMRKTQAFFDKENELAIKTSEVLASGYVRSPIHNIGELDEDFGKRSPSVRVNLKKNEQVVMSGDGKRRNPVQISSMFSQSSPTREQSISSDITEEDDQSIVSTPKKIRTDSSSGGDNSSIRNSQTMLRIPVTRLFADNDPNNSLSDVNPVNRVSHSSPMETDANAQETSASAASNISRISNDLNYSISPILSQGNRTSRLSLSLKKKCQKNVSQASTRLSTTTVNESFINKGPLTCSSFIERPSNVNKINEETEESRIVNLAEKSNSVQNCKTIDLEDNSKTIEIENSTNTSCMEITAVSSKMPIIRRSIQQQTHKSQNTITHSSSKNSSVSRQRLNSSTLIQNTESNKEVNALESVEHTNSNNMCQENCSTNTARTSLNVNTSLDRISSVDHIVQKENKTPNNLQKNAVNYENHTDKGSDTAAVQCQNIYSARSSMQVNTSLDSVKKSSNTNNKNLEICNKLQSRQSTSSIATTVRSSMQVNTSLDSVRKYPSKKNLDFNKMLSMVQETSTNENESTESVYTSKEQSSESDSDLENVSLMERIRNISATKKNGDPKIPSNKASTANKSKETKDASSIIVNKSTNKTRKSAANKDTSYNEAENENNNSSTTRKSVRLENNSSKRKSIGGQNVSSNSNESSVIEATPYPVSRSVLMKTMIKNNIATNTIDPRRFVNYSDDENSNTELETINRNKSNSSSNKYTSVYARKETCTPDSMDTVVLDSSDESMDESDKKQKQNLIEESLNDTKGSKSDKTMNKSKKNNTSGDEQSNSKKEVIKRKLYPVRENSQLVSFSSTEDLQDPPAKEECQEIKPKKTRKLTQKKRQEKKQVQKSPVEESEAEENNILPEKAEKKKKKPRKIKSKKILVKKVTNMTLLDNMMNDDSSQKDVAPRLSDRNSLREFDFKKSRSHRKESTSRGPKINIVVTGLSKEDKDLIKSVIKTLGSAVLEENVTPRTTHVISPGVRTVNLLKGIIRGCWMVSLEWALKSLESQKWLDPSPFELSHFSKAVQENRRDRQLFGKAYVPELFVTCGFIYVENGTSPPKSTLKELIKTAGGRITDDPGRAEIIIGSDGLKEIWVLDSITTNEVQSIDEYKRN</sequence>
<dbReference type="PANTHER" id="PTHR14625:SF3">
    <property type="entry name" value="MICROCEPHALIN"/>
    <property type="match status" value="1"/>
</dbReference>
<keyword evidence="4" id="KW-1185">Reference proteome</keyword>
<feature type="compositionally biased region" description="Basic residues" evidence="1">
    <location>
        <begin position="991"/>
        <end position="1003"/>
    </location>
</feature>
<dbReference type="CDD" id="cd17751">
    <property type="entry name" value="BRCT_microcephalin_rpt3"/>
    <property type="match status" value="1"/>
</dbReference>
<feature type="compositionally biased region" description="Polar residues" evidence="1">
    <location>
        <begin position="472"/>
        <end position="485"/>
    </location>
</feature>
<feature type="compositionally biased region" description="Polar residues" evidence="1">
    <location>
        <begin position="249"/>
        <end position="265"/>
    </location>
</feature>
<dbReference type="InterPro" id="IPR036420">
    <property type="entry name" value="BRCT_dom_sf"/>
</dbReference>
<dbReference type="SMART" id="SM00292">
    <property type="entry name" value="BRCT"/>
    <property type="match status" value="2"/>
</dbReference>
<feature type="compositionally biased region" description="Low complexity" evidence="1">
    <location>
        <begin position="735"/>
        <end position="750"/>
    </location>
</feature>
<dbReference type="InterPro" id="IPR022047">
    <property type="entry name" value="Microcephalin-like"/>
</dbReference>
<dbReference type="GeneID" id="100679015"/>
<feature type="region of interest" description="Disordered" evidence="1">
    <location>
        <begin position="647"/>
        <end position="782"/>
    </location>
</feature>
<dbReference type="PROSITE" id="PS50172">
    <property type="entry name" value="BRCT"/>
    <property type="match status" value="2"/>
</dbReference>
<feature type="compositionally biased region" description="Low complexity" evidence="1">
    <location>
        <begin position="648"/>
        <end position="663"/>
    </location>
</feature>
<dbReference type="AlphaFoldDB" id="A0A7M7GEG1"/>
<evidence type="ECO:0000313" key="4">
    <source>
        <dbReference type="Proteomes" id="UP000002358"/>
    </source>
</evidence>
<dbReference type="OrthoDB" id="2384350at2759"/>
<feature type="compositionally biased region" description="Basic residues" evidence="1">
    <location>
        <begin position="953"/>
        <end position="965"/>
    </location>
</feature>
<feature type="compositionally biased region" description="Polar residues" evidence="1">
    <location>
        <begin position="210"/>
        <end position="230"/>
    </location>
</feature>
<feature type="compositionally biased region" description="Polar residues" evidence="1">
    <location>
        <begin position="449"/>
        <end position="462"/>
    </location>
</feature>
<dbReference type="Proteomes" id="UP000002358">
    <property type="component" value="Chromosome 2"/>
</dbReference>
<proteinExistence type="predicted"/>
<feature type="region of interest" description="Disordered" evidence="1">
    <location>
        <begin position="824"/>
        <end position="1003"/>
    </location>
</feature>
<dbReference type="KEGG" id="nvi:100679015"/>
<dbReference type="InterPro" id="IPR001357">
    <property type="entry name" value="BRCT_dom"/>
</dbReference>
<organism evidence="3 4">
    <name type="scientific">Nasonia vitripennis</name>
    <name type="common">Parasitic wasp</name>
    <dbReference type="NCBI Taxonomy" id="7425"/>
    <lineage>
        <taxon>Eukaryota</taxon>
        <taxon>Metazoa</taxon>
        <taxon>Ecdysozoa</taxon>
        <taxon>Arthropoda</taxon>
        <taxon>Hexapoda</taxon>
        <taxon>Insecta</taxon>
        <taxon>Pterygota</taxon>
        <taxon>Neoptera</taxon>
        <taxon>Endopterygota</taxon>
        <taxon>Hymenoptera</taxon>
        <taxon>Apocrita</taxon>
        <taxon>Proctotrupomorpha</taxon>
        <taxon>Chalcidoidea</taxon>
        <taxon>Pteromalidae</taxon>
        <taxon>Pteromalinae</taxon>
        <taxon>Nasonia</taxon>
    </lineage>
</organism>